<dbReference type="Proteomes" id="UP000504638">
    <property type="component" value="Unplaced"/>
</dbReference>
<organism evidence="5">
    <name type="scientific">Eremomyces bilateralis CBS 781.70</name>
    <dbReference type="NCBI Taxonomy" id="1392243"/>
    <lineage>
        <taxon>Eukaryota</taxon>
        <taxon>Fungi</taxon>
        <taxon>Dikarya</taxon>
        <taxon>Ascomycota</taxon>
        <taxon>Pezizomycotina</taxon>
        <taxon>Dothideomycetes</taxon>
        <taxon>Dothideomycetes incertae sedis</taxon>
        <taxon>Eremomycetales</taxon>
        <taxon>Eremomycetaceae</taxon>
        <taxon>Eremomyces</taxon>
    </lineage>
</organism>
<name>A0A6G1G050_9PEZI</name>
<sequence>MPAARERTVAPGEEEAGAELILGEFQGVPTLSVSEAKMVIDTLVTRRKNRDPNGFRETETLSKMQEYMDTFSRFKDKEALIEAAGWLEDYSAKLDSFERSQLLTLTCEGVDEAKTLIPSLVGKISDEELEGIIKEIHKYRDFSG</sequence>
<dbReference type="GO" id="GO:0006352">
    <property type="term" value="P:DNA-templated transcription initiation"/>
    <property type="evidence" value="ECO:0007669"/>
    <property type="project" value="InterPro"/>
</dbReference>
<dbReference type="InterPro" id="IPR010997">
    <property type="entry name" value="HRDC-like_sf"/>
</dbReference>
<dbReference type="InterPro" id="IPR005574">
    <property type="entry name" value="Rpb4/RPC9"/>
</dbReference>
<evidence type="ECO:0000313" key="6">
    <source>
        <dbReference type="Proteomes" id="UP000504638"/>
    </source>
</evidence>
<keyword evidence="6" id="KW-1185">Reference proteome</keyword>
<reference evidence="7" key="2">
    <citation type="submission" date="2020-04" db="EMBL/GenBank/DDBJ databases">
        <authorList>
            <consortium name="NCBI Genome Project"/>
        </authorList>
    </citation>
    <scope>NUCLEOTIDE SEQUENCE</scope>
    <source>
        <strain evidence="7">CBS 781.70</strain>
    </source>
</reference>
<evidence type="ECO:0000256" key="1">
    <source>
        <dbReference type="ARBA" id="ARBA00004123"/>
    </source>
</evidence>
<dbReference type="InterPro" id="IPR038324">
    <property type="entry name" value="Rpb4/RPC9_sf"/>
</dbReference>
<evidence type="ECO:0000313" key="5">
    <source>
        <dbReference type="EMBL" id="KAF1811352.1"/>
    </source>
</evidence>
<dbReference type="AlphaFoldDB" id="A0A6G1G050"/>
<evidence type="ECO:0000313" key="7">
    <source>
        <dbReference type="RefSeq" id="XP_033532983.1"/>
    </source>
</evidence>
<dbReference type="Pfam" id="PF03874">
    <property type="entry name" value="RNA_pol_Rpb4"/>
    <property type="match status" value="1"/>
</dbReference>
<dbReference type="SUPFAM" id="SSF47819">
    <property type="entry name" value="HRDC-like"/>
    <property type="match status" value="1"/>
</dbReference>
<dbReference type="InterPro" id="IPR006590">
    <property type="entry name" value="RNA_pol_Rpb4/RPC9_core"/>
</dbReference>
<dbReference type="OrthoDB" id="2186918at2759"/>
<reference evidence="5 7" key="1">
    <citation type="submission" date="2020-01" db="EMBL/GenBank/DDBJ databases">
        <authorList>
            <consortium name="DOE Joint Genome Institute"/>
            <person name="Haridas S."/>
            <person name="Albert R."/>
            <person name="Binder M."/>
            <person name="Bloem J."/>
            <person name="Labutti K."/>
            <person name="Salamov A."/>
            <person name="Andreopoulos B."/>
            <person name="Baker S.E."/>
            <person name="Barry K."/>
            <person name="Bills G."/>
            <person name="Bluhm B.H."/>
            <person name="Cannon C."/>
            <person name="Castanera R."/>
            <person name="Culley D.E."/>
            <person name="Daum C."/>
            <person name="Ezra D."/>
            <person name="Gonzalez J.B."/>
            <person name="Henrissat B."/>
            <person name="Kuo A."/>
            <person name="Liang C."/>
            <person name="Lipzen A."/>
            <person name="Lutzoni F."/>
            <person name="Magnuson J."/>
            <person name="Mondo S."/>
            <person name="Nolan M."/>
            <person name="Ohm R."/>
            <person name="Pangilinan J."/>
            <person name="Park H.-J."/>
            <person name="Ramirez L."/>
            <person name="Alfaro M."/>
            <person name="Sun H."/>
            <person name="Tritt A."/>
            <person name="Yoshinaga Y."/>
            <person name="Zwiers L.-H."/>
            <person name="Turgeon B.G."/>
            <person name="Goodwin S.B."/>
            <person name="Spatafora J.W."/>
            <person name="Crous P.W."/>
            <person name="Grigoriev I.V."/>
        </authorList>
    </citation>
    <scope>NUCLEOTIDE SEQUENCE</scope>
    <source>
        <strain evidence="5 7">CBS 781.70</strain>
    </source>
</reference>
<dbReference type="Gene3D" id="1.20.1250.40">
    <property type="match status" value="1"/>
</dbReference>
<dbReference type="SMART" id="SM00657">
    <property type="entry name" value="RPOL4c"/>
    <property type="match status" value="1"/>
</dbReference>
<dbReference type="PANTHER" id="PTHR21297">
    <property type="entry name" value="DNA-DIRECTED RNA POLYMERASE II"/>
    <property type="match status" value="1"/>
</dbReference>
<dbReference type="InterPro" id="IPR045222">
    <property type="entry name" value="Rpb4-like"/>
</dbReference>
<dbReference type="GO" id="GO:0000166">
    <property type="term" value="F:nucleotide binding"/>
    <property type="evidence" value="ECO:0007669"/>
    <property type="project" value="InterPro"/>
</dbReference>
<dbReference type="EMBL" id="ML975162">
    <property type="protein sequence ID" value="KAF1811352.1"/>
    <property type="molecule type" value="Genomic_DNA"/>
</dbReference>
<evidence type="ECO:0000256" key="2">
    <source>
        <dbReference type="ARBA" id="ARBA00023242"/>
    </source>
</evidence>
<keyword evidence="2" id="KW-0539">Nucleus</keyword>
<dbReference type="RefSeq" id="XP_033532983.1">
    <property type="nucleotide sequence ID" value="XM_033681372.1"/>
</dbReference>
<comment type="similarity">
    <text evidence="3">Belongs to the eukaryotic RPB4 RNA polymerase subunit family.</text>
</comment>
<accession>A0A6G1G050</accession>
<comment type="subcellular location">
    <subcellularLocation>
        <location evidence="1">Nucleus</location>
    </subcellularLocation>
</comment>
<dbReference type="GO" id="GO:0030880">
    <property type="term" value="C:RNA polymerase complex"/>
    <property type="evidence" value="ECO:0007669"/>
    <property type="project" value="InterPro"/>
</dbReference>
<evidence type="ECO:0000259" key="4">
    <source>
        <dbReference type="SMART" id="SM00657"/>
    </source>
</evidence>
<evidence type="ECO:0000256" key="3">
    <source>
        <dbReference type="ARBA" id="ARBA00025724"/>
    </source>
</evidence>
<proteinExistence type="inferred from homology"/>
<dbReference type="GeneID" id="54421942"/>
<gene>
    <name evidence="5 7" type="ORF">P152DRAFT_474947</name>
</gene>
<reference evidence="7" key="3">
    <citation type="submission" date="2025-04" db="UniProtKB">
        <authorList>
            <consortium name="RefSeq"/>
        </authorList>
    </citation>
    <scope>IDENTIFICATION</scope>
    <source>
        <strain evidence="7">CBS 781.70</strain>
    </source>
</reference>
<dbReference type="GO" id="GO:0005634">
    <property type="term" value="C:nucleus"/>
    <property type="evidence" value="ECO:0007669"/>
    <property type="project" value="UniProtKB-SubCell"/>
</dbReference>
<protein>
    <submittedName>
        <fullName evidence="5 7">RNA polymerase Rpb4</fullName>
    </submittedName>
</protein>
<feature type="domain" description="RNA polymerase Rpb4/RPC9 core" evidence="4">
    <location>
        <begin position="23"/>
        <end position="143"/>
    </location>
</feature>